<reference evidence="2" key="1">
    <citation type="submission" date="2021-05" db="EMBL/GenBank/DDBJ databases">
        <authorList>
            <person name="Alioto T."/>
            <person name="Alioto T."/>
            <person name="Gomez Garrido J."/>
        </authorList>
    </citation>
    <scope>NUCLEOTIDE SEQUENCE</scope>
</reference>
<protein>
    <submittedName>
        <fullName evidence="2">Uncharacterized protein</fullName>
    </submittedName>
</protein>
<dbReference type="AlphaFoldDB" id="A0A8D8R359"/>
<organism evidence="2">
    <name type="scientific">Cacopsylla melanoneura</name>
    <dbReference type="NCBI Taxonomy" id="428564"/>
    <lineage>
        <taxon>Eukaryota</taxon>
        <taxon>Metazoa</taxon>
        <taxon>Ecdysozoa</taxon>
        <taxon>Arthropoda</taxon>
        <taxon>Hexapoda</taxon>
        <taxon>Insecta</taxon>
        <taxon>Pterygota</taxon>
        <taxon>Neoptera</taxon>
        <taxon>Paraneoptera</taxon>
        <taxon>Hemiptera</taxon>
        <taxon>Sternorrhyncha</taxon>
        <taxon>Psylloidea</taxon>
        <taxon>Psyllidae</taxon>
        <taxon>Psyllinae</taxon>
        <taxon>Cacopsylla</taxon>
    </lineage>
</organism>
<accession>A0A8D8R359</accession>
<name>A0A8D8R359_9HEMI</name>
<evidence type="ECO:0000256" key="1">
    <source>
        <dbReference type="SAM" id="MobiDB-lite"/>
    </source>
</evidence>
<proteinExistence type="predicted"/>
<sequence>MDSGSVCIPGDGDGSRSSGVTSVGPYRATFPVYDSPCTASVRTGGAGVDWDGHLVVFLRGWRLPFLYFARHPLCCWGVGTMGGTLHPCDIGYSSPCRCCLLVPGCGCGCGGQGIL</sequence>
<dbReference type="EMBL" id="HBUF01120778">
    <property type="protein sequence ID" value="CAG6642086.1"/>
    <property type="molecule type" value="Transcribed_RNA"/>
</dbReference>
<evidence type="ECO:0000313" key="2">
    <source>
        <dbReference type="EMBL" id="CAG6642086.1"/>
    </source>
</evidence>
<feature type="region of interest" description="Disordered" evidence="1">
    <location>
        <begin position="1"/>
        <end position="20"/>
    </location>
</feature>